<protein>
    <submittedName>
        <fullName evidence="8">SigE family RNA polymerase sigma factor</fullName>
    </submittedName>
</protein>
<gene>
    <name evidence="8" type="ORF">GCM10010468_37330</name>
</gene>
<dbReference type="PANTHER" id="PTHR43133">
    <property type="entry name" value="RNA POLYMERASE ECF-TYPE SIGMA FACTO"/>
    <property type="match status" value="1"/>
</dbReference>
<dbReference type="Gene3D" id="1.10.1740.10">
    <property type="match status" value="1"/>
</dbReference>
<evidence type="ECO:0000256" key="5">
    <source>
        <dbReference type="ARBA" id="ARBA00023163"/>
    </source>
</evidence>
<dbReference type="RefSeq" id="WP_344829663.1">
    <property type="nucleotide sequence ID" value="NZ_BAAAUV010000008.1"/>
</dbReference>
<comment type="caution">
    <text evidence="8">The sequence shown here is derived from an EMBL/GenBank/DDBJ whole genome shotgun (WGS) entry which is preliminary data.</text>
</comment>
<feature type="domain" description="RNA polymerase sigma-70 region 2" evidence="6">
    <location>
        <begin position="11"/>
        <end position="76"/>
    </location>
</feature>
<dbReference type="EMBL" id="BAAAUV010000008">
    <property type="protein sequence ID" value="GAA3215708.1"/>
    <property type="molecule type" value="Genomic_DNA"/>
</dbReference>
<evidence type="ECO:0000256" key="2">
    <source>
        <dbReference type="ARBA" id="ARBA00023015"/>
    </source>
</evidence>
<dbReference type="InterPro" id="IPR014325">
    <property type="entry name" value="RNA_pol_sigma-E_actinobac"/>
</dbReference>
<dbReference type="NCBIfam" id="TIGR02983">
    <property type="entry name" value="SigE-fam_strep"/>
    <property type="match status" value="1"/>
</dbReference>
<comment type="similarity">
    <text evidence="1">Belongs to the sigma-70 factor family. ECF subfamily.</text>
</comment>
<dbReference type="InterPro" id="IPR039425">
    <property type="entry name" value="RNA_pol_sigma-70-like"/>
</dbReference>
<evidence type="ECO:0000259" key="6">
    <source>
        <dbReference type="Pfam" id="PF04542"/>
    </source>
</evidence>
<name>A0ABP6QAQ9_9ACTN</name>
<dbReference type="PANTHER" id="PTHR43133:SF50">
    <property type="entry name" value="ECF RNA POLYMERASE SIGMA FACTOR SIGM"/>
    <property type="match status" value="1"/>
</dbReference>
<dbReference type="Pfam" id="PF04542">
    <property type="entry name" value="Sigma70_r2"/>
    <property type="match status" value="1"/>
</dbReference>
<sequence length="166" mass="18343">MSETDFAAFVRERSASLFRTAYVLTGSRDAADDLVQEALERACRHWRKASAADSPEAYVRKILVNLANDRWRRLKRLELVRAVPDRADPGDAFGRVDSRSQLIQALLLLPMGQRTAVVLHYFHDMADTQIAATLGVSAGTARSQLSRGLAKLREALAPDAVPGGRR</sequence>
<keyword evidence="5" id="KW-0804">Transcription</keyword>
<evidence type="ECO:0000259" key="7">
    <source>
        <dbReference type="Pfam" id="PF08281"/>
    </source>
</evidence>
<organism evidence="8 9">
    <name type="scientific">Actinocorallia longicatena</name>
    <dbReference type="NCBI Taxonomy" id="111803"/>
    <lineage>
        <taxon>Bacteria</taxon>
        <taxon>Bacillati</taxon>
        <taxon>Actinomycetota</taxon>
        <taxon>Actinomycetes</taxon>
        <taxon>Streptosporangiales</taxon>
        <taxon>Thermomonosporaceae</taxon>
        <taxon>Actinocorallia</taxon>
    </lineage>
</organism>
<dbReference type="InterPro" id="IPR014284">
    <property type="entry name" value="RNA_pol_sigma-70_dom"/>
</dbReference>
<feature type="domain" description="RNA polymerase sigma factor 70 region 4 type 2" evidence="7">
    <location>
        <begin position="101"/>
        <end position="152"/>
    </location>
</feature>
<reference evidence="9" key="1">
    <citation type="journal article" date="2019" name="Int. J. Syst. Evol. Microbiol.">
        <title>The Global Catalogue of Microorganisms (GCM) 10K type strain sequencing project: providing services to taxonomists for standard genome sequencing and annotation.</title>
        <authorList>
            <consortium name="The Broad Institute Genomics Platform"/>
            <consortium name="The Broad Institute Genome Sequencing Center for Infectious Disease"/>
            <person name="Wu L."/>
            <person name="Ma J."/>
        </authorList>
    </citation>
    <scope>NUCLEOTIDE SEQUENCE [LARGE SCALE GENOMIC DNA]</scope>
    <source>
        <strain evidence="9">JCM 9377</strain>
    </source>
</reference>
<dbReference type="CDD" id="cd06171">
    <property type="entry name" value="Sigma70_r4"/>
    <property type="match status" value="1"/>
</dbReference>
<evidence type="ECO:0000313" key="9">
    <source>
        <dbReference type="Proteomes" id="UP001501237"/>
    </source>
</evidence>
<keyword evidence="4" id="KW-0238">DNA-binding</keyword>
<proteinExistence type="inferred from homology"/>
<evidence type="ECO:0000256" key="4">
    <source>
        <dbReference type="ARBA" id="ARBA00023125"/>
    </source>
</evidence>
<accession>A0ABP6QAQ9</accession>
<keyword evidence="2" id="KW-0805">Transcription regulation</keyword>
<dbReference type="SUPFAM" id="SSF88659">
    <property type="entry name" value="Sigma3 and sigma4 domains of RNA polymerase sigma factors"/>
    <property type="match status" value="1"/>
</dbReference>
<dbReference type="InterPro" id="IPR036388">
    <property type="entry name" value="WH-like_DNA-bd_sf"/>
</dbReference>
<dbReference type="Pfam" id="PF08281">
    <property type="entry name" value="Sigma70_r4_2"/>
    <property type="match status" value="1"/>
</dbReference>
<dbReference type="Proteomes" id="UP001501237">
    <property type="component" value="Unassembled WGS sequence"/>
</dbReference>
<dbReference type="InterPro" id="IPR007627">
    <property type="entry name" value="RNA_pol_sigma70_r2"/>
</dbReference>
<dbReference type="SUPFAM" id="SSF88946">
    <property type="entry name" value="Sigma2 domain of RNA polymerase sigma factors"/>
    <property type="match status" value="1"/>
</dbReference>
<dbReference type="InterPro" id="IPR013324">
    <property type="entry name" value="RNA_pol_sigma_r3/r4-like"/>
</dbReference>
<dbReference type="Gene3D" id="1.10.10.10">
    <property type="entry name" value="Winged helix-like DNA-binding domain superfamily/Winged helix DNA-binding domain"/>
    <property type="match status" value="1"/>
</dbReference>
<dbReference type="InterPro" id="IPR013325">
    <property type="entry name" value="RNA_pol_sigma_r2"/>
</dbReference>
<evidence type="ECO:0000313" key="8">
    <source>
        <dbReference type="EMBL" id="GAA3215708.1"/>
    </source>
</evidence>
<keyword evidence="9" id="KW-1185">Reference proteome</keyword>
<evidence type="ECO:0000256" key="3">
    <source>
        <dbReference type="ARBA" id="ARBA00023082"/>
    </source>
</evidence>
<keyword evidence="3" id="KW-0731">Sigma factor</keyword>
<dbReference type="InterPro" id="IPR013249">
    <property type="entry name" value="RNA_pol_sigma70_r4_t2"/>
</dbReference>
<dbReference type="NCBIfam" id="TIGR02937">
    <property type="entry name" value="sigma70-ECF"/>
    <property type="match status" value="1"/>
</dbReference>
<evidence type="ECO:0000256" key="1">
    <source>
        <dbReference type="ARBA" id="ARBA00010641"/>
    </source>
</evidence>